<dbReference type="InterPro" id="IPR042556">
    <property type="entry name" value="AZUL_sf"/>
</dbReference>
<protein>
    <recommendedName>
        <fullName evidence="2">Ubiquitin-protein ligase E3A N-terminal zinc-binding domain-containing protein</fullName>
    </recommendedName>
</protein>
<reference evidence="3 4" key="1">
    <citation type="journal article" date="2018" name="New Phytol.">
        <title>Phylogenomics of Endogonaceae and evolution of mycorrhizas within Mucoromycota.</title>
        <authorList>
            <person name="Chang Y."/>
            <person name="Desiro A."/>
            <person name="Na H."/>
            <person name="Sandor L."/>
            <person name="Lipzen A."/>
            <person name="Clum A."/>
            <person name="Barry K."/>
            <person name="Grigoriev I.V."/>
            <person name="Martin F.M."/>
            <person name="Stajich J.E."/>
            <person name="Smith M.E."/>
            <person name="Bonito G."/>
            <person name="Spatafora J.W."/>
        </authorList>
    </citation>
    <scope>NUCLEOTIDE SEQUENCE [LARGE SCALE GENOMIC DNA]</scope>
    <source>
        <strain evidence="3 4">GMNB39</strain>
    </source>
</reference>
<dbReference type="Proteomes" id="UP000268093">
    <property type="component" value="Unassembled WGS sequence"/>
</dbReference>
<evidence type="ECO:0000313" key="4">
    <source>
        <dbReference type="Proteomes" id="UP000268093"/>
    </source>
</evidence>
<dbReference type="AlphaFoldDB" id="A0A433A2L7"/>
<dbReference type="EMBL" id="RBNI01019083">
    <property type="protein sequence ID" value="RUO96938.1"/>
    <property type="molecule type" value="Genomic_DNA"/>
</dbReference>
<evidence type="ECO:0000313" key="3">
    <source>
        <dbReference type="EMBL" id="RUO96938.1"/>
    </source>
</evidence>
<evidence type="ECO:0000259" key="2">
    <source>
        <dbReference type="Pfam" id="PF16558"/>
    </source>
</evidence>
<proteinExistence type="predicted"/>
<feature type="domain" description="Ubiquitin-protein ligase E3A N-terminal zinc-binding" evidence="2">
    <location>
        <begin position="167"/>
        <end position="196"/>
    </location>
</feature>
<feature type="region of interest" description="Disordered" evidence="1">
    <location>
        <begin position="130"/>
        <end position="157"/>
    </location>
</feature>
<dbReference type="Pfam" id="PF16558">
    <property type="entry name" value="AZUL"/>
    <property type="match status" value="1"/>
</dbReference>
<dbReference type="OrthoDB" id="8068875at2759"/>
<accession>A0A433A2L7</accession>
<feature type="compositionally biased region" description="Polar residues" evidence="1">
    <location>
        <begin position="138"/>
        <end position="151"/>
    </location>
</feature>
<organism evidence="3 4">
    <name type="scientific">Jimgerdemannia flammicorona</name>
    <dbReference type="NCBI Taxonomy" id="994334"/>
    <lineage>
        <taxon>Eukaryota</taxon>
        <taxon>Fungi</taxon>
        <taxon>Fungi incertae sedis</taxon>
        <taxon>Mucoromycota</taxon>
        <taxon>Mucoromycotina</taxon>
        <taxon>Endogonomycetes</taxon>
        <taxon>Endogonales</taxon>
        <taxon>Endogonaceae</taxon>
        <taxon>Jimgerdemannia</taxon>
    </lineage>
</organism>
<sequence length="196" mass="22338">MFERLGIMSPFLRSTGAQVFERERLDSPPFTDDVMRQISHKVSIPGHLIDELGYVTSTDLNTWPPLHLIYSNQMTYEPQQPSLDSPDSLPTPNKRHSTTSKSSPTVKTPLTDPMLSQHLKENATLAVAGPASSRKFPSFSSWQHQQSNQRNRAMGRERRELEARHIFESTVRRYYYQLTIGCANPQCTNKLCVSCK</sequence>
<name>A0A433A2L7_9FUNG</name>
<evidence type="ECO:0000256" key="1">
    <source>
        <dbReference type="SAM" id="MobiDB-lite"/>
    </source>
</evidence>
<dbReference type="Gene3D" id="6.10.130.10">
    <property type="entry name" value="Ubiquitin-protein ligase E3A, N-terminal zinc-binding domain (AZUL)"/>
    <property type="match status" value="1"/>
</dbReference>
<comment type="caution">
    <text evidence="3">The sequence shown here is derived from an EMBL/GenBank/DDBJ whole genome shotgun (WGS) entry which is preliminary data.</text>
</comment>
<feature type="region of interest" description="Disordered" evidence="1">
    <location>
        <begin position="77"/>
        <end position="110"/>
    </location>
</feature>
<feature type="compositionally biased region" description="Low complexity" evidence="1">
    <location>
        <begin position="78"/>
        <end position="90"/>
    </location>
</feature>
<gene>
    <name evidence="3" type="ORF">BC936DRAFT_141234</name>
</gene>
<dbReference type="InterPro" id="IPR032353">
    <property type="entry name" value="AZUL"/>
</dbReference>
<feature type="compositionally biased region" description="Low complexity" evidence="1">
    <location>
        <begin position="99"/>
        <end position="109"/>
    </location>
</feature>
<keyword evidence="4" id="KW-1185">Reference proteome</keyword>
<feature type="non-terminal residue" evidence="3">
    <location>
        <position position="196"/>
    </location>
</feature>